<feature type="chain" id="PRO_5022191169" evidence="5">
    <location>
        <begin position="30"/>
        <end position="369"/>
    </location>
</feature>
<evidence type="ECO:0000259" key="6">
    <source>
        <dbReference type="Pfam" id="PF09084"/>
    </source>
</evidence>
<dbReference type="Pfam" id="PF09084">
    <property type="entry name" value="NMT1"/>
    <property type="match status" value="1"/>
</dbReference>
<dbReference type="PANTHER" id="PTHR30024">
    <property type="entry name" value="ALIPHATIC SULFONATES-BINDING PROTEIN-RELATED"/>
    <property type="match status" value="1"/>
</dbReference>
<dbReference type="Gene3D" id="3.40.190.10">
    <property type="entry name" value="Periplasmic binding protein-like II"/>
    <property type="match status" value="2"/>
</dbReference>
<feature type="region of interest" description="Disordered" evidence="4">
    <location>
        <begin position="32"/>
        <end position="56"/>
    </location>
</feature>
<dbReference type="PANTHER" id="PTHR30024:SF47">
    <property type="entry name" value="TAURINE-BINDING PERIPLASMIC PROTEIN"/>
    <property type="match status" value="1"/>
</dbReference>
<comment type="similarity">
    <text evidence="2">Belongs to the bacterial solute-binding protein SsuA/TauA family.</text>
</comment>
<dbReference type="GO" id="GO:0042918">
    <property type="term" value="P:alkanesulfonate transmembrane transport"/>
    <property type="evidence" value="ECO:0007669"/>
    <property type="project" value="TreeGrafter"/>
</dbReference>
<evidence type="ECO:0000256" key="4">
    <source>
        <dbReference type="SAM" id="MobiDB-lite"/>
    </source>
</evidence>
<dbReference type="EMBL" id="VNJJ01000029">
    <property type="protein sequence ID" value="TVX94799.1"/>
    <property type="molecule type" value="Genomic_DNA"/>
</dbReference>
<comment type="caution">
    <text evidence="7">The sequence shown here is derived from an EMBL/GenBank/DDBJ whole genome shotgun (WGS) entry which is preliminary data.</text>
</comment>
<dbReference type="SUPFAM" id="SSF53850">
    <property type="entry name" value="Periplasmic binding protein-like II"/>
    <property type="match status" value="1"/>
</dbReference>
<keyword evidence="3 5" id="KW-0732">Signal</keyword>
<accession>A0A559J4I4</accession>
<dbReference type="Proteomes" id="UP000316330">
    <property type="component" value="Unassembled WGS sequence"/>
</dbReference>
<proteinExistence type="inferred from homology"/>
<keyword evidence="8" id="KW-1185">Reference proteome</keyword>
<reference evidence="7 8" key="1">
    <citation type="submission" date="2019-07" db="EMBL/GenBank/DDBJ databases">
        <authorList>
            <person name="Kim J."/>
        </authorList>
    </citation>
    <scope>NUCLEOTIDE SEQUENCE [LARGE SCALE GENOMIC DNA]</scope>
    <source>
        <strain evidence="7 8">G13</strain>
    </source>
</reference>
<sequence length="369" mass="39826">MHKKLTKNLLFSVCLIGLLLVAACGTANKNVTNDNAAKNTSEPVQTSSPVKNEPAKAPTKIKVGTLKALADAPIYIALEKGYFKQQNLDVEDVAFETGAAMITPLTAGQIEVGGGGVSAGFYNALSRGYDIQIVADKGHVGSDSNYVAFLVRKELIDSGEIKDFKDLRGKKIAIVSATGSNAAHLSVALEKGGLTFDDIELIEMTFPNMGTAFGSGAIDVGIIPEPFVARYVENGLAVNWKGVNDVIPNAQTGVLFYSNKFAKEDPEAANHFMVAYLQGVQDYNNAFFKKEGYDEIVSILTKYTTVKEADLYEKMAPAGLNASGEINQESLELDFNWYKSRGLIEKEIDLSQVINSSFLEAAQKELGNK</sequence>
<evidence type="ECO:0000313" key="8">
    <source>
        <dbReference type="Proteomes" id="UP000316330"/>
    </source>
</evidence>
<evidence type="ECO:0000256" key="1">
    <source>
        <dbReference type="ARBA" id="ARBA00004418"/>
    </source>
</evidence>
<dbReference type="AlphaFoldDB" id="A0A559J4I4"/>
<evidence type="ECO:0000256" key="5">
    <source>
        <dbReference type="SAM" id="SignalP"/>
    </source>
</evidence>
<evidence type="ECO:0000313" key="7">
    <source>
        <dbReference type="EMBL" id="TVX94799.1"/>
    </source>
</evidence>
<dbReference type="PROSITE" id="PS51257">
    <property type="entry name" value="PROKAR_LIPOPROTEIN"/>
    <property type="match status" value="1"/>
</dbReference>
<feature type="signal peptide" evidence="5">
    <location>
        <begin position="1"/>
        <end position="29"/>
    </location>
</feature>
<feature type="domain" description="SsuA/THI5-like" evidence="6">
    <location>
        <begin position="72"/>
        <end position="282"/>
    </location>
</feature>
<feature type="compositionally biased region" description="Polar residues" evidence="4">
    <location>
        <begin position="32"/>
        <end position="50"/>
    </location>
</feature>
<protein>
    <submittedName>
        <fullName evidence="7">ABC transporter substrate-binding protein</fullName>
    </submittedName>
</protein>
<dbReference type="InterPro" id="IPR015168">
    <property type="entry name" value="SsuA/THI5"/>
</dbReference>
<comment type="subcellular location">
    <subcellularLocation>
        <location evidence="1">Periplasm</location>
    </subcellularLocation>
</comment>
<dbReference type="GO" id="GO:0042597">
    <property type="term" value="C:periplasmic space"/>
    <property type="evidence" value="ECO:0007669"/>
    <property type="project" value="UniProtKB-SubCell"/>
</dbReference>
<organism evidence="7 8">
    <name type="scientific">Cohnella terricola</name>
    <dbReference type="NCBI Taxonomy" id="1289167"/>
    <lineage>
        <taxon>Bacteria</taxon>
        <taxon>Bacillati</taxon>
        <taxon>Bacillota</taxon>
        <taxon>Bacilli</taxon>
        <taxon>Bacillales</taxon>
        <taxon>Paenibacillaceae</taxon>
        <taxon>Cohnella</taxon>
    </lineage>
</organism>
<evidence type="ECO:0000256" key="3">
    <source>
        <dbReference type="ARBA" id="ARBA00022729"/>
    </source>
</evidence>
<dbReference type="OrthoDB" id="506341at2"/>
<evidence type="ECO:0000256" key="2">
    <source>
        <dbReference type="ARBA" id="ARBA00010742"/>
    </source>
</evidence>
<name>A0A559J4I4_9BACL</name>
<dbReference type="RefSeq" id="WP_144707328.1">
    <property type="nucleotide sequence ID" value="NZ_VNJJ01000029.1"/>
</dbReference>
<gene>
    <name evidence="7" type="ORF">FPZ45_24725</name>
</gene>